<dbReference type="PATRIC" id="fig|1855411.3.peg.1821"/>
<protein>
    <submittedName>
        <fullName evidence="3">Demethylmenaquinone methyltransferase / 2-methoxy-6-polyprenyl-1,4-benzoquinol methylase</fullName>
        <ecNumber evidence="3">2.1.1.163</ecNumber>
        <ecNumber evidence="3">2.1.1.201</ecNumber>
    </submittedName>
    <submittedName>
        <fullName evidence="2">SAM-dependent methyltransferase</fullName>
    </submittedName>
</protein>
<gene>
    <name evidence="3" type="primary">ubiE2</name>
    <name evidence="3" type="ORF">HSR6_1881</name>
    <name evidence="2" type="ORF">HTSR_1812</name>
</gene>
<feature type="domain" description="MPBQ/MBSQ family SAM-binding methyltransferase profile" evidence="1">
    <location>
        <begin position="2"/>
        <end position="207"/>
    </location>
</feature>
<proteinExistence type="predicted"/>
<keyword evidence="5" id="KW-1185">Reference proteome</keyword>
<dbReference type="PANTHER" id="PTHR44516">
    <property type="entry name" value="2-METHYL-6-PHYTYL-1,4-HYDROQUINONE METHYLTRANSFERASE, CHLOROPLASTIC"/>
    <property type="match status" value="1"/>
</dbReference>
<dbReference type="InterPro" id="IPR044649">
    <property type="entry name" value="MPBQ/MSBQ_MT"/>
</dbReference>
<evidence type="ECO:0000313" key="4">
    <source>
        <dbReference type="Proteomes" id="UP000185608"/>
    </source>
</evidence>
<reference evidence="5" key="2">
    <citation type="submission" date="2016-08" db="EMBL/GenBank/DDBJ databases">
        <title>Discovery of first anaerobic lithoheterotrophic haloarchae widely represented in hypersaline habitats.</title>
        <authorList>
            <person name="Sorokin D.Y."/>
            <person name="Kublanov I.V."/>
            <person name="Roman P."/>
            <person name="Sinninghe Damste J.S."/>
            <person name="Golyshin P.N."/>
            <person name="Rojo D."/>
            <person name="Ciordia S."/>
            <person name="Mena Md.C."/>
            <person name="Ferrer M."/>
            <person name="Smedile F."/>
            <person name="Messina E."/>
            <person name="La Cono V."/>
            <person name="Yakimov M.M."/>
        </authorList>
    </citation>
    <scope>NUCLEOTIDE SEQUENCE [LARGE SCALE GENOMIC DNA]</scope>
    <source>
        <strain evidence="5">HSR6</strain>
    </source>
</reference>
<dbReference type="STRING" id="1873524.HSR6_1881"/>
<dbReference type="KEGG" id="hhsr:HSR6_1881"/>
<evidence type="ECO:0000313" key="3">
    <source>
        <dbReference type="EMBL" id="APE96314.1"/>
    </source>
</evidence>
<dbReference type="EMBL" id="CP016804">
    <property type="protein sequence ID" value="APE96314.1"/>
    <property type="molecule type" value="Genomic_DNA"/>
</dbReference>
<dbReference type="Gene3D" id="3.40.50.150">
    <property type="entry name" value="Vaccinia Virus protein VP39"/>
    <property type="match status" value="1"/>
</dbReference>
<reference evidence="3" key="3">
    <citation type="journal article" date="2017" name="ISME J.">
        <title>Discovery of anaerobic lithoheterotrophic haloarchaea, ubiquitous in hypersaline habitats.</title>
        <authorList>
            <person name="Sorokin D.Y."/>
            <person name="Messina E."/>
            <person name="Smedile F."/>
            <person name="Roman P."/>
            <person name="Damste J.S.S."/>
            <person name="Ciordia S."/>
            <person name="Mena M.C."/>
            <person name="Ferrer M."/>
            <person name="Golyshin P.N."/>
            <person name="Kublanov I.V."/>
            <person name="Samarov N.I."/>
            <person name="Toshchakov S.V."/>
            <person name="La Cono V."/>
            <person name="Yakimov M.M."/>
        </authorList>
    </citation>
    <scope>NUCLEOTIDE SEQUENCE</scope>
    <source>
        <strain evidence="3">HSR6</strain>
    </source>
</reference>
<evidence type="ECO:0000313" key="2">
    <source>
        <dbReference type="EMBL" id="AOW80978.1"/>
    </source>
</evidence>
<accession>A0A1J1ADT9</accession>
<dbReference type="PROSITE" id="PS51734">
    <property type="entry name" value="SAM_MPBQ_MSBQ_MT"/>
    <property type="match status" value="1"/>
</dbReference>
<evidence type="ECO:0000313" key="5">
    <source>
        <dbReference type="Proteomes" id="UP000186165"/>
    </source>
</evidence>
<dbReference type="SUPFAM" id="SSF53335">
    <property type="entry name" value="S-adenosyl-L-methionine-dependent methyltransferases"/>
    <property type="match status" value="1"/>
</dbReference>
<dbReference type="EMBL" id="CP016070">
    <property type="protein sequence ID" value="AOW80978.1"/>
    <property type="molecule type" value="Genomic_DNA"/>
</dbReference>
<sequence length="207" mass="23328">MGVLEDKTRARYFYKYLSKVYDRVNAFVFTEPMRAEALELLDLEPTDRVIDVGCGTGFGTEGLKQTTDNILGVDQSPHQMAKARERLDERELLGFTMGDAENLPVRSNTFDHAWSSGSIEYWPNPVQGLAEMRRVVKPGGRVVVVGPYYPDSWIGRRIVDAIMLFYDEAEAEEMFQAAGFEETRHEVVGSKYKSNLAIVSVGVVPEH</sequence>
<dbReference type="CDD" id="cd02440">
    <property type="entry name" value="AdoMet_MTases"/>
    <property type="match status" value="1"/>
</dbReference>
<dbReference type="Proteomes" id="UP000185608">
    <property type="component" value="Chromosome"/>
</dbReference>
<dbReference type="EC" id="2.1.1.163" evidence="3"/>
<dbReference type="InterPro" id="IPR029063">
    <property type="entry name" value="SAM-dependent_MTases_sf"/>
</dbReference>
<dbReference type="InterPro" id="IPR031164">
    <property type="entry name" value="SAM_MPBQ_MSBQ_MT"/>
</dbReference>
<dbReference type="InterPro" id="IPR013216">
    <property type="entry name" value="Methyltransf_11"/>
</dbReference>
<dbReference type="GO" id="GO:0043770">
    <property type="term" value="F:demethylmenaquinone methyltransferase activity"/>
    <property type="evidence" value="ECO:0007669"/>
    <property type="project" value="UniProtKB-EC"/>
</dbReference>
<dbReference type="GO" id="GO:0051741">
    <property type="term" value="F:2-methyl-6-phytyl-1,4-benzoquinone methyltransferase activity"/>
    <property type="evidence" value="ECO:0007669"/>
    <property type="project" value="InterPro"/>
</dbReference>
<dbReference type="Pfam" id="PF08241">
    <property type="entry name" value="Methyltransf_11"/>
    <property type="match status" value="1"/>
</dbReference>
<reference evidence="2 4" key="1">
    <citation type="submission" date="2016-06" db="EMBL/GenBank/DDBJ databases">
        <title>Discovery of anaerobic lithoheterotrophic haloarchaeon capable of sulfur respiration by hydrogen and formate.</title>
        <authorList>
            <person name="Sorokin D.Y."/>
            <person name="Kublanov I.V."/>
            <person name="Roman P."/>
            <person name="Sinninghe Damste J.S."/>
            <person name="Golyshin P.N."/>
            <person name="Rojo D."/>
            <person name="Ciordia S."/>
            <person name="Mena Md.C."/>
            <person name="Ferrer M."/>
            <person name="Smedile F."/>
            <person name="Messina E."/>
            <person name="La Cono V."/>
            <person name="Yakimov M.M."/>
        </authorList>
    </citation>
    <scope>NUCLEOTIDE SEQUENCE [LARGE SCALE GENOMIC DNA]</scope>
    <source>
        <strain evidence="2 4">HTSR1</strain>
    </source>
</reference>
<dbReference type="AlphaFoldDB" id="A0A1D8S6M2"/>
<name>A0A1D8S6M2_9EURY</name>
<dbReference type="GO" id="GO:0032259">
    <property type="term" value="P:methylation"/>
    <property type="evidence" value="ECO:0007669"/>
    <property type="project" value="UniProtKB-KW"/>
</dbReference>
<keyword evidence="2" id="KW-0489">Methyltransferase</keyword>
<dbReference type="PANTHER" id="PTHR44516:SF11">
    <property type="entry name" value="2-METHYL-6-PHYTYL-1,4-HYDROQUINONE METHYLTRANSFERASE 2, CHLOROPLASTIC"/>
    <property type="match status" value="1"/>
</dbReference>
<dbReference type="GeneID" id="30418414"/>
<accession>A0A1D8S6M2</accession>
<dbReference type="KEGG" id="halh:HTSR_1812"/>
<dbReference type="EC" id="2.1.1.201" evidence="3"/>
<keyword evidence="2" id="KW-0808">Transferase</keyword>
<dbReference type="RefSeq" id="WP_070365634.1">
    <property type="nucleotide sequence ID" value="NZ_CP016070.1"/>
</dbReference>
<organism evidence="2 4">
    <name type="scientific">Halodesulfurarchaeum formicicum</name>
    <dbReference type="NCBI Taxonomy" id="1873524"/>
    <lineage>
        <taxon>Archaea</taxon>
        <taxon>Methanobacteriati</taxon>
        <taxon>Methanobacteriota</taxon>
        <taxon>Stenosarchaea group</taxon>
        <taxon>Halobacteria</taxon>
        <taxon>Halobacteriales</taxon>
        <taxon>Halobacteriaceae</taxon>
        <taxon>Halodesulfurarchaeum</taxon>
    </lineage>
</organism>
<dbReference type="Proteomes" id="UP000186165">
    <property type="component" value="Chromosome"/>
</dbReference>
<evidence type="ECO:0000259" key="1">
    <source>
        <dbReference type="PROSITE" id="PS51734"/>
    </source>
</evidence>
<dbReference type="GO" id="GO:0008425">
    <property type="term" value="F:2-methoxy-6-polyprenyl-1,4-benzoquinol methyltransferase activity"/>
    <property type="evidence" value="ECO:0007669"/>
    <property type="project" value="UniProtKB-EC"/>
</dbReference>
<dbReference type="OrthoDB" id="6027at2157"/>